<dbReference type="Proteomes" id="UP000028073">
    <property type="component" value="Unassembled WGS sequence"/>
</dbReference>
<comment type="caution">
    <text evidence="1">The sequence shown here is derived from an EMBL/GenBank/DDBJ whole genome shotgun (WGS) entry which is preliminary data.</text>
</comment>
<reference evidence="1 2" key="1">
    <citation type="submission" date="2014-06" db="EMBL/GenBank/DDBJ databases">
        <title>Whole Genome Sequences of Three Symbiotic Endozoicomonas Bacteria.</title>
        <authorList>
            <person name="Neave M.J."/>
            <person name="Apprill A."/>
            <person name="Voolstra C.R."/>
        </authorList>
    </citation>
    <scope>NUCLEOTIDE SEQUENCE [LARGE SCALE GENOMIC DNA]</scope>
    <source>
        <strain evidence="1 2">DSM 25634</strain>
    </source>
</reference>
<dbReference type="AlphaFoldDB" id="A0A081NF41"/>
<evidence type="ECO:0000313" key="2">
    <source>
        <dbReference type="Proteomes" id="UP000028073"/>
    </source>
</evidence>
<proteinExistence type="predicted"/>
<dbReference type="RefSeq" id="WP_034836860.1">
    <property type="nucleotide sequence ID" value="NZ_JOKH01000003.1"/>
</dbReference>
<dbReference type="eggNOG" id="ENOG50340P3">
    <property type="taxonomic scope" value="Bacteria"/>
</dbReference>
<organism evidence="1 2">
    <name type="scientific">Endozoicomonas numazuensis</name>
    <dbReference type="NCBI Taxonomy" id="1137799"/>
    <lineage>
        <taxon>Bacteria</taxon>
        <taxon>Pseudomonadati</taxon>
        <taxon>Pseudomonadota</taxon>
        <taxon>Gammaproteobacteria</taxon>
        <taxon>Oceanospirillales</taxon>
        <taxon>Endozoicomonadaceae</taxon>
        <taxon>Endozoicomonas</taxon>
    </lineage>
</organism>
<evidence type="ECO:0000313" key="1">
    <source>
        <dbReference type="EMBL" id="KEQ17064.1"/>
    </source>
</evidence>
<protein>
    <submittedName>
        <fullName evidence="1">Uncharacterized protein</fullName>
    </submittedName>
</protein>
<keyword evidence="2" id="KW-1185">Reference proteome</keyword>
<dbReference type="OrthoDB" id="6197690at2"/>
<accession>A0A081NF41</accession>
<name>A0A081NF41_9GAMM</name>
<sequence>MFKYWVIDTKVKVLPNSSLPQDGSKYYYGRSIVPDDSKDQAVFRLTSALEEDFILVEDVSSVVLYENNAWNSDKDEDYETVESFERAKTTGNIEFGCFISELSMED</sequence>
<dbReference type="STRING" id="1137799.GZ78_14320"/>
<dbReference type="EMBL" id="JOKH01000003">
    <property type="protein sequence ID" value="KEQ17064.1"/>
    <property type="molecule type" value="Genomic_DNA"/>
</dbReference>
<gene>
    <name evidence="1" type="ORF">GZ78_14320</name>
</gene>